<name>E0XY72_9CHLR</name>
<dbReference type="EMBL" id="GU474918">
    <property type="protein sequence ID" value="ADI19363.1"/>
    <property type="molecule type" value="Genomic_DNA"/>
</dbReference>
<accession>E0XY72</accession>
<evidence type="ECO:0000313" key="1">
    <source>
        <dbReference type="EMBL" id="ADI19363.1"/>
    </source>
</evidence>
<organism evidence="1">
    <name type="scientific">uncultured Chloroflexi bacterium HF0500_03M05</name>
    <dbReference type="NCBI Taxonomy" id="710737"/>
    <lineage>
        <taxon>Bacteria</taxon>
        <taxon>Bacillati</taxon>
        <taxon>Chloroflexota</taxon>
        <taxon>environmental samples</taxon>
    </lineage>
</organism>
<protein>
    <submittedName>
        <fullName evidence="1">Uncharacterized protein</fullName>
    </submittedName>
</protein>
<dbReference type="AlphaFoldDB" id="E0XY72"/>
<proteinExistence type="predicted"/>
<reference evidence="1" key="1">
    <citation type="journal article" date="2011" name="Environ. Microbiol.">
        <title>Time-series analyses of Monterey Bay coastal microbial picoplankton using a 'genome proxy' microarray.</title>
        <authorList>
            <person name="Rich V.I."/>
            <person name="Pham V.D."/>
            <person name="Eppley J."/>
            <person name="Shi Y."/>
            <person name="DeLong E.F."/>
        </authorList>
    </citation>
    <scope>NUCLEOTIDE SEQUENCE</scope>
</reference>
<sequence>MLIYTLYSVSKHAGLGLETKSVKELLSKRRDSLSDTIDTTILTNASTTYLDKL</sequence>